<feature type="compositionally biased region" description="Basic and acidic residues" evidence="1">
    <location>
        <begin position="18"/>
        <end position="32"/>
    </location>
</feature>
<organism evidence="2 3">
    <name type="scientific">Candidatus Magasanikbacteria bacterium RIFCSPLOWO2_12_FULL_43_12</name>
    <dbReference type="NCBI Taxonomy" id="1798692"/>
    <lineage>
        <taxon>Bacteria</taxon>
        <taxon>Candidatus Magasanikiibacteriota</taxon>
    </lineage>
</organism>
<protein>
    <submittedName>
        <fullName evidence="2">Uncharacterized protein</fullName>
    </submittedName>
</protein>
<feature type="region of interest" description="Disordered" evidence="1">
    <location>
        <begin position="1"/>
        <end position="32"/>
    </location>
</feature>
<evidence type="ECO:0000256" key="1">
    <source>
        <dbReference type="SAM" id="MobiDB-lite"/>
    </source>
</evidence>
<comment type="caution">
    <text evidence="2">The sequence shown here is derived from an EMBL/GenBank/DDBJ whole genome shotgun (WGS) entry which is preliminary data.</text>
</comment>
<accession>A0A1F6MRH5</accession>
<sequence>MNGQTEEAPQSGKKERRKSFPRDYAPDEIWSDGRPEECAECAYTRECPGHGPTAILHRCYIEDLE</sequence>
<gene>
    <name evidence="2" type="ORF">A3G00_00135</name>
</gene>
<evidence type="ECO:0000313" key="3">
    <source>
        <dbReference type="Proteomes" id="UP000178347"/>
    </source>
</evidence>
<name>A0A1F6MRH5_9BACT</name>
<reference evidence="2 3" key="1">
    <citation type="journal article" date="2016" name="Nat. Commun.">
        <title>Thousands of microbial genomes shed light on interconnected biogeochemical processes in an aquifer system.</title>
        <authorList>
            <person name="Anantharaman K."/>
            <person name="Brown C.T."/>
            <person name="Hug L.A."/>
            <person name="Sharon I."/>
            <person name="Castelle C.J."/>
            <person name="Probst A.J."/>
            <person name="Thomas B.C."/>
            <person name="Singh A."/>
            <person name="Wilkins M.J."/>
            <person name="Karaoz U."/>
            <person name="Brodie E.L."/>
            <person name="Williams K.H."/>
            <person name="Hubbard S.S."/>
            <person name="Banfield J.F."/>
        </authorList>
    </citation>
    <scope>NUCLEOTIDE SEQUENCE [LARGE SCALE GENOMIC DNA]</scope>
</reference>
<dbReference type="AlphaFoldDB" id="A0A1F6MRH5"/>
<proteinExistence type="predicted"/>
<evidence type="ECO:0000313" key="2">
    <source>
        <dbReference type="EMBL" id="OGH74269.1"/>
    </source>
</evidence>
<dbReference type="EMBL" id="MFQN01000020">
    <property type="protein sequence ID" value="OGH74269.1"/>
    <property type="molecule type" value="Genomic_DNA"/>
</dbReference>
<dbReference type="Proteomes" id="UP000178347">
    <property type="component" value="Unassembled WGS sequence"/>
</dbReference>